<dbReference type="Proteomes" id="UP000537130">
    <property type="component" value="Unassembled WGS sequence"/>
</dbReference>
<dbReference type="PROSITE" id="PS51318">
    <property type="entry name" value="TAT"/>
    <property type="match status" value="1"/>
</dbReference>
<accession>A0A7W4Z684</accession>
<sequence length="362" mass="39323">MTATEFSRRQILGGCLAGLALSLTGTVAAGSKRRIYSAASDRNNRHFLCCWAEGELQFKVASSGRGHDVLLNVHTNSALYFARRPGTWLTVLDAHSGELQASVTSPAGRHFYGHGTLIQQGEILLTSENDFANGGQGVIGIYDCRDNYRRIGEFASGGIGPHQIATMPNGRTLVVANGGILTLPGSNRDKLNLDSMQPNLSYIDSRTGQLLGQYQPPHPQLSLRHLDVNNAGEVTVGAQFEGDTAQTLPLLFRHWGEDTLQPLSASDTVWRSHNHYIASVASAGDTVIATSPRGNCISRWRNGQFEKLEHLNDVAGVAFDPQRNAFVTSNGRGQLVHVDQQGLSLTGRVADLRWDNHMELST</sequence>
<dbReference type="InterPro" id="IPR006311">
    <property type="entry name" value="TAT_signal"/>
</dbReference>
<dbReference type="InterPro" id="IPR015943">
    <property type="entry name" value="WD40/YVTN_repeat-like_dom_sf"/>
</dbReference>
<dbReference type="Pfam" id="PF07433">
    <property type="entry name" value="DUF1513"/>
    <property type="match status" value="1"/>
</dbReference>
<dbReference type="AlphaFoldDB" id="A0A7W4Z684"/>
<protein>
    <recommendedName>
        <fullName evidence="3">DUF1513 domain-containing protein</fullName>
    </recommendedName>
</protein>
<keyword evidence="2" id="KW-1185">Reference proteome</keyword>
<proteinExistence type="predicted"/>
<dbReference type="Gene3D" id="2.130.10.10">
    <property type="entry name" value="YVTN repeat-like/Quinoprotein amine dehydrogenase"/>
    <property type="match status" value="1"/>
</dbReference>
<name>A0A7W4Z684_9GAMM</name>
<reference evidence="1 2" key="1">
    <citation type="submission" date="2020-08" db="EMBL/GenBank/DDBJ databases">
        <title>Genomic Encyclopedia of Type Strains, Phase III (KMG-III): the genomes of soil and plant-associated and newly described type strains.</title>
        <authorList>
            <person name="Whitman W."/>
        </authorList>
    </citation>
    <scope>NUCLEOTIDE SEQUENCE [LARGE SCALE GENOMIC DNA]</scope>
    <source>
        <strain evidence="1 2">CECT 8654</strain>
    </source>
</reference>
<evidence type="ECO:0000313" key="2">
    <source>
        <dbReference type="Proteomes" id="UP000537130"/>
    </source>
</evidence>
<comment type="caution">
    <text evidence="1">The sequence shown here is derived from an EMBL/GenBank/DDBJ whole genome shotgun (WGS) entry which is preliminary data.</text>
</comment>
<dbReference type="PIRSF" id="PIRSF028101">
    <property type="entry name" value="UCP028101"/>
    <property type="match status" value="1"/>
</dbReference>
<dbReference type="InterPro" id="IPR008311">
    <property type="entry name" value="UCP028101"/>
</dbReference>
<evidence type="ECO:0008006" key="3">
    <source>
        <dbReference type="Google" id="ProtNLM"/>
    </source>
</evidence>
<dbReference type="EMBL" id="JACHWY010000003">
    <property type="protein sequence ID" value="MBB3048259.1"/>
    <property type="molecule type" value="Genomic_DNA"/>
</dbReference>
<dbReference type="SUPFAM" id="SSF69322">
    <property type="entry name" value="Tricorn protease domain 2"/>
    <property type="match status" value="1"/>
</dbReference>
<evidence type="ECO:0000313" key="1">
    <source>
        <dbReference type="EMBL" id="MBB3048259.1"/>
    </source>
</evidence>
<dbReference type="RefSeq" id="WP_183411052.1">
    <property type="nucleotide sequence ID" value="NZ_JACHWY010000003.1"/>
</dbReference>
<gene>
    <name evidence="1" type="ORF">FHR99_002533</name>
</gene>
<organism evidence="1 2">
    <name type="scientific">Litorivivens lipolytica</name>
    <dbReference type="NCBI Taxonomy" id="1524264"/>
    <lineage>
        <taxon>Bacteria</taxon>
        <taxon>Pseudomonadati</taxon>
        <taxon>Pseudomonadota</taxon>
        <taxon>Gammaproteobacteria</taxon>
        <taxon>Litorivivens</taxon>
    </lineage>
</organism>